<dbReference type="InterPro" id="IPR029017">
    <property type="entry name" value="Enolase-like_N"/>
</dbReference>
<evidence type="ECO:0000256" key="11">
    <source>
        <dbReference type="PIRSR" id="PIRSR617653-2"/>
    </source>
</evidence>
<name>A0A226Q612_9BACL</name>
<feature type="binding site" evidence="11">
    <location>
        <position position="418"/>
    </location>
    <ligand>
        <name>substrate</name>
    </ligand>
</feature>
<dbReference type="CDD" id="cd03323">
    <property type="entry name" value="D-glucarate_dehydratase"/>
    <property type="match status" value="1"/>
</dbReference>
<feature type="active site" description="Proton acceptor" evidence="10">
    <location>
        <position position="336"/>
    </location>
</feature>
<comment type="catalytic activity">
    <reaction evidence="1">
        <text>D-glucarate = 5-dehydro-4-deoxy-D-glucarate + H2O</text>
        <dbReference type="Rhea" id="RHEA:14573"/>
        <dbReference type="ChEBI" id="CHEBI:15377"/>
        <dbReference type="ChEBI" id="CHEBI:30612"/>
        <dbReference type="ChEBI" id="CHEBI:42819"/>
        <dbReference type="EC" id="4.2.1.40"/>
    </reaction>
</comment>
<dbReference type="SUPFAM" id="SSF51604">
    <property type="entry name" value="Enolase C-terminal domain-like"/>
    <property type="match status" value="1"/>
</dbReference>
<feature type="binding site" evidence="11">
    <location>
        <begin position="336"/>
        <end position="338"/>
    </location>
    <ligand>
        <name>substrate</name>
    </ligand>
</feature>
<dbReference type="GO" id="GO:0008872">
    <property type="term" value="F:glucarate dehydratase activity"/>
    <property type="evidence" value="ECO:0007669"/>
    <property type="project" value="UniProtKB-UniRule"/>
</dbReference>
<accession>A0A226Q612</accession>
<feature type="binding site" evidence="11">
    <location>
        <position position="286"/>
    </location>
    <ligand>
        <name>substrate</name>
    </ligand>
</feature>
<comment type="similarity">
    <text evidence="4">Belongs to the mandelate racemase/muconate lactonizing enzyme family. GlucD subfamily.</text>
</comment>
<sequence>MKRNVPVVTEMIVIPVAGYDSMLLNLSGAHAPFFTRNIVLLKDNYGNIGAGEVPGGEKIQKTLEEAKPLVVGRAVSDYKNILRRISETFGDRDKTGRGNQTFDLRTTVHAITALEAALLDLLGKFLEVPVAALLGEGQQRQSVKVLGYLFYIGDRKKTDLPYREPQDQDGWFRLRDEEALTAEAIVQLAEAAYEQYGFSDFKLKGGVMPGEEEIEAVAALAKRFPKARITLDPNGAWLLEEAIRLCRNMHHILAYAEDPCGAENGYSGREILAEFRKATGLPTATNMIATDWRQMGHAIQLHAVDIPLADPHFWTMQGSVRVAQMCHEWGLTWGSHSNNHFDISLAMFTHVAAAAPGEITAIDTHWIWQDGQRLTKEPFQIVNGLIDVPDRPGLGIEIDMERIEEAHQLYQKWGRGARDDAMAMQYLIPGWTFHPKKPCLVR</sequence>
<keyword evidence="14" id="KW-1185">Reference proteome</keyword>
<feature type="binding site" evidence="11">
    <location>
        <position position="30"/>
    </location>
    <ligand>
        <name>substrate</name>
    </ligand>
</feature>
<feature type="binding site" evidence="12">
    <location>
        <position position="263"/>
    </location>
    <ligand>
        <name>Mg(2+)</name>
        <dbReference type="ChEBI" id="CHEBI:18420"/>
    </ligand>
</feature>
<comment type="cofactor">
    <cofactor evidence="2 12">
        <name>Mg(2+)</name>
        <dbReference type="ChEBI" id="CHEBI:18420"/>
    </cofactor>
</comment>
<dbReference type="SFLD" id="SFLDG00055">
    <property type="entry name" value="glucarate_dehydratase"/>
    <property type="match status" value="1"/>
</dbReference>
<evidence type="ECO:0000256" key="12">
    <source>
        <dbReference type="PIRSR" id="PIRSR617653-3"/>
    </source>
</evidence>
<feature type="binding site" evidence="11">
    <location>
        <position position="148"/>
    </location>
    <ligand>
        <name>substrate</name>
    </ligand>
</feature>
<dbReference type="AlphaFoldDB" id="A0A226Q612"/>
<dbReference type="NCBIfam" id="TIGR03247">
    <property type="entry name" value="glucar-dehydr"/>
    <property type="match status" value="1"/>
</dbReference>
<evidence type="ECO:0000256" key="4">
    <source>
        <dbReference type="ARBA" id="ARBA00009938"/>
    </source>
</evidence>
<evidence type="ECO:0000256" key="2">
    <source>
        <dbReference type="ARBA" id="ARBA00001946"/>
    </source>
</evidence>
<proteinExistence type="inferred from homology"/>
<dbReference type="InterPro" id="IPR034598">
    <property type="entry name" value="GlucD-like"/>
</dbReference>
<dbReference type="InterPro" id="IPR013341">
    <property type="entry name" value="Mandelate_racemase_N_dom"/>
</dbReference>
<dbReference type="Gene3D" id="3.20.20.120">
    <property type="entry name" value="Enolase-like C-terminal domain"/>
    <property type="match status" value="1"/>
</dbReference>
<feature type="active site" description="Proton acceptor" evidence="10">
    <location>
        <position position="204"/>
    </location>
</feature>
<dbReference type="Proteomes" id="UP000198378">
    <property type="component" value="Unassembled WGS sequence"/>
</dbReference>
<dbReference type="PANTHER" id="PTHR48080">
    <property type="entry name" value="D-GALACTONATE DEHYDRATASE-RELATED"/>
    <property type="match status" value="1"/>
</dbReference>
<evidence type="ECO:0000256" key="10">
    <source>
        <dbReference type="PIRSR" id="PIRSR617653-1"/>
    </source>
</evidence>
<keyword evidence="8" id="KW-0456">Lyase</keyword>
<dbReference type="Pfam" id="PF13378">
    <property type="entry name" value="MR_MLE_C"/>
    <property type="match status" value="1"/>
</dbReference>
<feature type="binding site" evidence="11">
    <location>
        <position position="365"/>
    </location>
    <ligand>
        <name>substrate</name>
    </ligand>
</feature>
<keyword evidence="7 12" id="KW-0460">Magnesium</keyword>
<protein>
    <recommendedName>
        <fullName evidence="5 9">Glucarate dehydratase</fullName>
        <ecNumber evidence="5 9">4.2.1.40</ecNumber>
    </recommendedName>
</protein>
<dbReference type="InterPro" id="IPR036849">
    <property type="entry name" value="Enolase-like_C_sf"/>
</dbReference>
<dbReference type="InterPro" id="IPR013342">
    <property type="entry name" value="Mandelate_racemase_C"/>
</dbReference>
<feature type="binding site" evidence="12">
    <location>
        <position position="232"/>
    </location>
    <ligand>
        <name>Mg(2+)</name>
        <dbReference type="ChEBI" id="CHEBI:18420"/>
    </ligand>
</feature>
<organism evidence="13 14">
    <name type="scientific">Geobacillus thermocatenulatus</name>
    <dbReference type="NCBI Taxonomy" id="33938"/>
    <lineage>
        <taxon>Bacteria</taxon>
        <taxon>Bacillati</taxon>
        <taxon>Bacillota</taxon>
        <taxon>Bacilli</taxon>
        <taxon>Bacillales</taxon>
        <taxon>Anoxybacillaceae</taxon>
        <taxon>Geobacillus</taxon>
        <taxon>Geobacillus thermoleovorans group</taxon>
    </lineage>
</organism>
<dbReference type="GO" id="GO:0000287">
    <property type="term" value="F:magnesium ion binding"/>
    <property type="evidence" value="ECO:0007669"/>
    <property type="project" value="UniProtKB-UniRule"/>
</dbReference>
<evidence type="ECO:0000256" key="6">
    <source>
        <dbReference type="ARBA" id="ARBA00022723"/>
    </source>
</evidence>
<dbReference type="EC" id="4.2.1.40" evidence="5 9"/>
<dbReference type="Pfam" id="PF02746">
    <property type="entry name" value="MR_MLE_N"/>
    <property type="match status" value="1"/>
</dbReference>
<evidence type="ECO:0000256" key="1">
    <source>
        <dbReference type="ARBA" id="ARBA00001426"/>
    </source>
</evidence>
<feature type="binding site" evidence="11">
    <location>
        <position position="101"/>
    </location>
    <ligand>
        <name>substrate</name>
    </ligand>
</feature>
<gene>
    <name evidence="13" type="ORF">B9L19_11300</name>
</gene>
<dbReference type="GO" id="GO:0042838">
    <property type="term" value="P:D-glucarate catabolic process"/>
    <property type="evidence" value="ECO:0007669"/>
    <property type="project" value="UniProtKB-UniPathway"/>
</dbReference>
<evidence type="ECO:0000256" key="8">
    <source>
        <dbReference type="ARBA" id="ARBA00023239"/>
    </source>
</evidence>
<evidence type="ECO:0000256" key="5">
    <source>
        <dbReference type="ARBA" id="ARBA00011973"/>
    </source>
</evidence>
<dbReference type="Gene3D" id="3.30.390.10">
    <property type="entry name" value="Enolase-like, N-terminal domain"/>
    <property type="match status" value="1"/>
</dbReference>
<dbReference type="InterPro" id="IPR017653">
    <property type="entry name" value="Glucarate_dehydratase"/>
</dbReference>
<feature type="binding site" evidence="11">
    <location>
        <position position="202"/>
    </location>
    <ligand>
        <name>substrate</name>
    </ligand>
</feature>
<comment type="pathway">
    <text evidence="3">Carbohydrate acid metabolism; D-glucarate degradation; 2,5-dioxopentanoate from D-glucarate: step 1/2.</text>
</comment>
<dbReference type="RefSeq" id="WP_033024402.1">
    <property type="nucleotide sequence ID" value="NZ_CP018058.1"/>
</dbReference>
<evidence type="ECO:0000256" key="7">
    <source>
        <dbReference type="ARBA" id="ARBA00022842"/>
    </source>
</evidence>
<dbReference type="SUPFAM" id="SSF54826">
    <property type="entry name" value="Enolase N-terminal domain-like"/>
    <property type="match status" value="1"/>
</dbReference>
<dbReference type="SMART" id="SM00922">
    <property type="entry name" value="MR_MLE"/>
    <property type="match status" value="1"/>
</dbReference>
<dbReference type="SFLD" id="SFLDF00005">
    <property type="entry name" value="glucarate_dehydratase"/>
    <property type="match status" value="1"/>
</dbReference>
<dbReference type="InterPro" id="IPR029065">
    <property type="entry name" value="Enolase_C-like"/>
</dbReference>
<dbReference type="InterPro" id="IPR034593">
    <property type="entry name" value="DgoD-like"/>
</dbReference>
<dbReference type="KEGG" id="gtm:GT3921_12280"/>
<keyword evidence="6 12" id="KW-0479">Metal-binding</keyword>
<reference evidence="13 14" key="1">
    <citation type="submission" date="2017-05" db="EMBL/GenBank/DDBJ databases">
        <title>The genome sequence of Geobacillus thermocatenulatus DSM 730.</title>
        <authorList>
            <person name="Ramaloko W.T."/>
            <person name="Koen N."/>
            <person name="Polliack S."/>
            <person name="Aliyu H."/>
            <person name="Lebre P."/>
            <person name="Mohr T."/>
            <person name="Oswald F."/>
            <person name="Zwick M."/>
            <person name="Neumann A."/>
            <person name="Syldatk C."/>
            <person name="Cowan D."/>
            <person name="De Maayer P."/>
        </authorList>
    </citation>
    <scope>NUCLEOTIDE SEQUENCE [LARGE SCALE GENOMIC DNA]</scope>
    <source>
        <strain evidence="13 14">BGSC 93A1</strain>
    </source>
</reference>
<dbReference type="PANTHER" id="PTHR48080:SF4">
    <property type="entry name" value="GLUCARATE DEHYDRATASE"/>
    <property type="match status" value="1"/>
</dbReference>
<dbReference type="EMBL" id="NEWK01000002">
    <property type="protein sequence ID" value="OXB87378.1"/>
    <property type="molecule type" value="Genomic_DNA"/>
</dbReference>
<evidence type="ECO:0000313" key="13">
    <source>
        <dbReference type="EMBL" id="OXB87378.1"/>
    </source>
</evidence>
<evidence type="ECO:0000256" key="9">
    <source>
        <dbReference type="NCBIfam" id="TIGR03247"/>
    </source>
</evidence>
<evidence type="ECO:0000313" key="14">
    <source>
        <dbReference type="Proteomes" id="UP000198378"/>
    </source>
</evidence>
<comment type="caution">
    <text evidence="13">The sequence shown here is derived from an EMBL/GenBank/DDBJ whole genome shotgun (WGS) entry which is preliminary data.</text>
</comment>
<evidence type="ECO:0000256" key="3">
    <source>
        <dbReference type="ARBA" id="ARBA00005183"/>
    </source>
</evidence>
<dbReference type="SFLD" id="SFLDS00001">
    <property type="entry name" value="Enolase"/>
    <property type="match status" value="1"/>
</dbReference>
<feature type="binding site" evidence="11">
    <location>
        <begin position="232"/>
        <end position="234"/>
    </location>
    <ligand>
        <name>substrate</name>
    </ligand>
</feature>
<feature type="binding site" evidence="12">
    <location>
        <position position="286"/>
    </location>
    <ligand>
        <name>Mg(2+)</name>
        <dbReference type="ChEBI" id="CHEBI:18420"/>
    </ligand>
</feature>